<comment type="caution">
    <text evidence="12">The sequence shown here is derived from an EMBL/GenBank/DDBJ whole genome shotgun (WGS) entry which is preliminary data.</text>
</comment>
<dbReference type="GO" id="GO:0004784">
    <property type="term" value="F:superoxide dismutase activity"/>
    <property type="evidence" value="ECO:0007669"/>
    <property type="project" value="UniProtKB-EC"/>
</dbReference>
<dbReference type="InterPro" id="IPR001189">
    <property type="entry name" value="Mn/Fe_SOD"/>
</dbReference>
<feature type="domain" description="Manganese/iron superoxide dismutase C-terminal" evidence="10">
    <location>
        <begin position="95"/>
        <end position="195"/>
    </location>
</feature>
<evidence type="ECO:0000259" key="9">
    <source>
        <dbReference type="Pfam" id="PF00081"/>
    </source>
</evidence>
<reference evidence="11" key="2">
    <citation type="submission" date="2019-11" db="EMBL/GenBank/DDBJ databases">
        <title>Improved Assembly of Tolypothrix boutellei genome.</title>
        <authorList>
            <person name="Sarangi A.N."/>
            <person name="Mukherjee M."/>
            <person name="Ghosh S."/>
            <person name="Singh D."/>
            <person name="Das A."/>
            <person name="Kant S."/>
            <person name="Prusty A."/>
            <person name="Tripathy S."/>
        </authorList>
    </citation>
    <scope>NUCLEOTIDE SEQUENCE</scope>
    <source>
        <strain evidence="11">VB521301</strain>
    </source>
</reference>
<dbReference type="PRINTS" id="PR01703">
    <property type="entry name" value="MNSODISMTASE"/>
</dbReference>
<evidence type="ECO:0000256" key="2">
    <source>
        <dbReference type="ARBA" id="ARBA00011738"/>
    </source>
</evidence>
<name>A0A0C1MX08_9CYAN</name>
<keyword evidence="13" id="KW-1185">Reference proteome</keyword>
<dbReference type="InterPro" id="IPR019831">
    <property type="entry name" value="Mn/Fe_SOD_N"/>
</dbReference>
<evidence type="ECO:0000313" key="11">
    <source>
        <dbReference type="EMBL" id="KAF3889771.1"/>
    </source>
</evidence>
<dbReference type="FunFam" id="1.10.287.990:FF:000002">
    <property type="entry name" value="Superoxide dismutase"/>
    <property type="match status" value="1"/>
</dbReference>
<evidence type="ECO:0000256" key="1">
    <source>
        <dbReference type="ARBA" id="ARBA00008714"/>
    </source>
</evidence>
<dbReference type="Gene3D" id="3.55.40.20">
    <property type="entry name" value="Iron/manganese superoxide dismutase, C-terminal domain"/>
    <property type="match status" value="1"/>
</dbReference>
<dbReference type="AlphaFoldDB" id="A0A0C1MX08"/>
<dbReference type="EMBL" id="JHEG04000001">
    <property type="protein sequence ID" value="KAF3889771.1"/>
    <property type="molecule type" value="Genomic_DNA"/>
</dbReference>
<accession>A0A0C1MX08</accession>
<feature type="binding site" evidence="7">
    <location>
        <position position="80"/>
    </location>
    <ligand>
        <name>Mn(2+)</name>
        <dbReference type="ChEBI" id="CHEBI:29035"/>
    </ligand>
</feature>
<evidence type="ECO:0000256" key="8">
    <source>
        <dbReference type="RuleBase" id="RU000414"/>
    </source>
</evidence>
<evidence type="ECO:0000256" key="7">
    <source>
        <dbReference type="PIRSR" id="PIRSR000349-1"/>
    </source>
</evidence>
<dbReference type="InterPro" id="IPR036324">
    <property type="entry name" value="Mn/Fe_SOD_N_sf"/>
</dbReference>
<evidence type="ECO:0000256" key="6">
    <source>
        <dbReference type="ARBA" id="ARBA00049204"/>
    </source>
</evidence>
<evidence type="ECO:0000313" key="13">
    <source>
        <dbReference type="Proteomes" id="UP000029738"/>
    </source>
</evidence>
<protein>
    <recommendedName>
        <fullName evidence="8">Superoxide dismutase</fullName>
        <ecNumber evidence="8">1.15.1.1</ecNumber>
    </recommendedName>
</protein>
<dbReference type="Pfam" id="PF00081">
    <property type="entry name" value="Sod_Fe_N"/>
    <property type="match status" value="1"/>
</dbReference>
<dbReference type="PIRSF" id="PIRSF000349">
    <property type="entry name" value="SODismutase"/>
    <property type="match status" value="1"/>
</dbReference>
<dbReference type="EC" id="1.15.1.1" evidence="8"/>
<dbReference type="STRING" id="1479485.DA73_0236945"/>
<comment type="subunit">
    <text evidence="2">Homodimer.</text>
</comment>
<dbReference type="OrthoDB" id="9803125at2"/>
<dbReference type="SUPFAM" id="SSF54719">
    <property type="entry name" value="Fe,Mn superoxide dismutase (SOD), C-terminal domain"/>
    <property type="match status" value="1"/>
</dbReference>
<gene>
    <name evidence="12" type="ORF">DA73_0236945</name>
    <name evidence="11" type="ORF">DA73_0400033125</name>
</gene>
<evidence type="ECO:0000256" key="3">
    <source>
        <dbReference type="ARBA" id="ARBA00022723"/>
    </source>
</evidence>
<comment type="function">
    <text evidence="8">Destroys radicals which are normally produced within the cells and which are toxic to biological systems.</text>
</comment>
<dbReference type="Proteomes" id="UP000029738">
    <property type="component" value="Unassembled WGS sequence"/>
</dbReference>
<dbReference type="GO" id="GO:0046872">
    <property type="term" value="F:metal ion binding"/>
    <property type="evidence" value="ECO:0007669"/>
    <property type="project" value="UniProtKB-KW"/>
</dbReference>
<dbReference type="InterPro" id="IPR036314">
    <property type="entry name" value="SOD_C_sf"/>
</dbReference>
<feature type="binding site" evidence="7">
    <location>
        <position position="166"/>
    </location>
    <ligand>
        <name>Mn(2+)</name>
        <dbReference type="ChEBI" id="CHEBI:29035"/>
    </ligand>
</feature>
<evidence type="ECO:0000259" key="10">
    <source>
        <dbReference type="Pfam" id="PF02777"/>
    </source>
</evidence>
<keyword evidence="5" id="KW-0408">Iron</keyword>
<dbReference type="PROSITE" id="PS00088">
    <property type="entry name" value="SOD_MN"/>
    <property type="match status" value="1"/>
</dbReference>
<dbReference type="InterPro" id="IPR019832">
    <property type="entry name" value="Mn/Fe_SOD_C"/>
</dbReference>
<evidence type="ECO:0000313" key="12">
    <source>
        <dbReference type="EMBL" id="KIE06852.1"/>
    </source>
</evidence>
<dbReference type="RefSeq" id="WP_038073416.1">
    <property type="nucleotide sequence ID" value="NZ_JHEG04000001.1"/>
</dbReference>
<dbReference type="PANTHER" id="PTHR42769:SF3">
    <property type="entry name" value="SUPEROXIDE DISMUTASE [FE] 2, CHLOROPLASTIC"/>
    <property type="match status" value="1"/>
</dbReference>
<dbReference type="InterPro" id="IPR019833">
    <property type="entry name" value="Mn/Fe_SOD_BS"/>
</dbReference>
<feature type="binding site" evidence="7">
    <location>
        <position position="28"/>
    </location>
    <ligand>
        <name>Mn(2+)</name>
        <dbReference type="ChEBI" id="CHEBI:29035"/>
    </ligand>
</feature>
<reference evidence="12" key="1">
    <citation type="journal article" date="2015" name="Genome Announc.">
        <title>Draft Genome Sequence of Tolypothrix boutellei Strain VB521301.</title>
        <authorList>
            <person name="Chandrababunaidu M.M."/>
            <person name="Singh D."/>
            <person name="Sen D."/>
            <person name="Bhan S."/>
            <person name="Das S."/>
            <person name="Gupta A."/>
            <person name="Adhikary S.P."/>
            <person name="Tripathy S."/>
        </authorList>
    </citation>
    <scope>NUCLEOTIDE SEQUENCE</scope>
    <source>
        <strain evidence="12">VB521301</strain>
    </source>
</reference>
<keyword evidence="3 7" id="KW-0479">Metal-binding</keyword>
<dbReference type="PANTHER" id="PTHR42769">
    <property type="entry name" value="SUPEROXIDE DISMUTASE"/>
    <property type="match status" value="1"/>
</dbReference>
<dbReference type="SUPFAM" id="SSF46609">
    <property type="entry name" value="Fe,Mn superoxide dismutase (SOD), N-terminal domain"/>
    <property type="match status" value="1"/>
</dbReference>
<dbReference type="GO" id="GO:0005737">
    <property type="term" value="C:cytoplasm"/>
    <property type="evidence" value="ECO:0007669"/>
    <property type="project" value="UniProtKB-ARBA"/>
</dbReference>
<proteinExistence type="inferred from homology"/>
<keyword evidence="4 8" id="KW-0560">Oxidoreductase</keyword>
<feature type="binding site" evidence="7">
    <location>
        <position position="162"/>
    </location>
    <ligand>
        <name>Mn(2+)</name>
        <dbReference type="ChEBI" id="CHEBI:29035"/>
    </ligand>
</feature>
<evidence type="ECO:0000256" key="5">
    <source>
        <dbReference type="ARBA" id="ARBA00023004"/>
    </source>
</evidence>
<sequence>MAFVQEPLPYDFNALEPYGMKGETFEYHYGKHHKAYVDNLNKLTDGTELADKSLEEVIKISFKDSSKAGIFNNAAQVWNHTFFWNSLKPGAGGKPQGELASKIEKDFGSFDKFTEEFSNAAATQFGSGWAWLIDDGGTLKVTKTPNAENPLAHGQKALLTLDVWEHAYYIDFRNARPAYIKNFLEQLVNWDFAAENYAKAY</sequence>
<comment type="similarity">
    <text evidence="1 8">Belongs to the iron/manganese superoxide dismutase family.</text>
</comment>
<dbReference type="Gene3D" id="1.10.287.990">
    <property type="entry name" value="Fe,Mn superoxide dismutase (SOD) domain"/>
    <property type="match status" value="1"/>
</dbReference>
<comment type="catalytic activity">
    <reaction evidence="6 8">
        <text>2 superoxide + 2 H(+) = H2O2 + O2</text>
        <dbReference type="Rhea" id="RHEA:20696"/>
        <dbReference type="ChEBI" id="CHEBI:15378"/>
        <dbReference type="ChEBI" id="CHEBI:15379"/>
        <dbReference type="ChEBI" id="CHEBI:16240"/>
        <dbReference type="ChEBI" id="CHEBI:18421"/>
        <dbReference type="EC" id="1.15.1.1"/>
    </reaction>
</comment>
<dbReference type="Pfam" id="PF02777">
    <property type="entry name" value="Sod_Fe_C"/>
    <property type="match status" value="1"/>
</dbReference>
<feature type="domain" description="Manganese/iron superoxide dismutase N-terminal" evidence="9">
    <location>
        <begin position="6"/>
        <end position="87"/>
    </location>
</feature>
<evidence type="ECO:0000256" key="4">
    <source>
        <dbReference type="ARBA" id="ARBA00023002"/>
    </source>
</evidence>
<dbReference type="EMBL" id="JHEG02000059">
    <property type="protein sequence ID" value="KIE06852.1"/>
    <property type="molecule type" value="Genomic_DNA"/>
</dbReference>
<organism evidence="12">
    <name type="scientific">Tolypothrix bouteillei VB521301</name>
    <dbReference type="NCBI Taxonomy" id="1479485"/>
    <lineage>
        <taxon>Bacteria</taxon>
        <taxon>Bacillati</taxon>
        <taxon>Cyanobacteriota</taxon>
        <taxon>Cyanophyceae</taxon>
        <taxon>Nostocales</taxon>
        <taxon>Tolypothrichaceae</taxon>
        <taxon>Tolypothrix</taxon>
    </lineage>
</organism>
<dbReference type="FunFam" id="3.55.40.20:FF:000001">
    <property type="entry name" value="Superoxide dismutase"/>
    <property type="match status" value="1"/>
</dbReference>